<evidence type="ECO:0000313" key="1">
    <source>
        <dbReference type="EMBL" id="KAJ8011882.1"/>
    </source>
</evidence>
<reference evidence="1" key="1">
    <citation type="submission" date="2021-05" db="EMBL/GenBank/DDBJ databases">
        <authorList>
            <person name="Pan Q."/>
            <person name="Jouanno E."/>
            <person name="Zahm M."/>
            <person name="Klopp C."/>
            <person name="Cabau C."/>
            <person name="Louis A."/>
            <person name="Berthelot C."/>
            <person name="Parey E."/>
            <person name="Roest Crollius H."/>
            <person name="Montfort J."/>
            <person name="Robinson-Rechavi M."/>
            <person name="Bouchez O."/>
            <person name="Lampietro C."/>
            <person name="Lopez Roques C."/>
            <person name="Donnadieu C."/>
            <person name="Postlethwait J."/>
            <person name="Bobe J."/>
            <person name="Dillon D."/>
            <person name="Chandos A."/>
            <person name="von Hippel F."/>
            <person name="Guiguen Y."/>
        </authorList>
    </citation>
    <scope>NUCLEOTIDE SEQUENCE</scope>
    <source>
        <strain evidence="1">YG-Jan2019</strain>
    </source>
</reference>
<organism evidence="1 2">
    <name type="scientific">Dallia pectoralis</name>
    <name type="common">Alaska blackfish</name>
    <dbReference type="NCBI Taxonomy" id="75939"/>
    <lineage>
        <taxon>Eukaryota</taxon>
        <taxon>Metazoa</taxon>
        <taxon>Chordata</taxon>
        <taxon>Craniata</taxon>
        <taxon>Vertebrata</taxon>
        <taxon>Euteleostomi</taxon>
        <taxon>Actinopterygii</taxon>
        <taxon>Neopterygii</taxon>
        <taxon>Teleostei</taxon>
        <taxon>Protacanthopterygii</taxon>
        <taxon>Esociformes</taxon>
        <taxon>Umbridae</taxon>
        <taxon>Dallia</taxon>
    </lineage>
</organism>
<dbReference type="Proteomes" id="UP001157502">
    <property type="component" value="Chromosome 5"/>
</dbReference>
<protein>
    <submittedName>
        <fullName evidence="1">Uncharacterized protein</fullName>
    </submittedName>
</protein>
<sequence>MGRKRKAEGAVQQAEARLHHKRLVGVVTRGRAGLGSFSTPHIDTSKGKERRRLVQEEVRAVVEEERAGKTVRMRQQGAWIRWEKASERKVTWAELWKAEPQRLKFLIQVVYDVLPSPSNLHIWGKVESPACPLCFKRGTLEHILSCCSKALGEGRYRWRHDQVLKAITEAIAAGVEWAKSSRPSKQAITFIRAGEQPRPAAKTSAGLLATARDWQLLVDLEQQLKFPTHLVTTTLRPADKWFCWS</sequence>
<comment type="caution">
    <text evidence="1">The sequence shown here is derived from an EMBL/GenBank/DDBJ whole genome shotgun (WGS) entry which is preliminary data.</text>
</comment>
<gene>
    <name evidence="1" type="ORF">DPEC_G00062900</name>
</gene>
<evidence type="ECO:0000313" key="2">
    <source>
        <dbReference type="Proteomes" id="UP001157502"/>
    </source>
</evidence>
<keyword evidence="2" id="KW-1185">Reference proteome</keyword>
<dbReference type="EMBL" id="CM055732">
    <property type="protein sequence ID" value="KAJ8011882.1"/>
    <property type="molecule type" value="Genomic_DNA"/>
</dbReference>
<proteinExistence type="predicted"/>
<name>A0ACC2H7K3_DALPE</name>
<accession>A0ACC2H7K3</accession>